<organism evidence="1 2">
    <name type="scientific">Portunus trituberculatus</name>
    <name type="common">Swimming crab</name>
    <name type="synonym">Neptunus trituberculatus</name>
    <dbReference type="NCBI Taxonomy" id="210409"/>
    <lineage>
        <taxon>Eukaryota</taxon>
        <taxon>Metazoa</taxon>
        <taxon>Ecdysozoa</taxon>
        <taxon>Arthropoda</taxon>
        <taxon>Crustacea</taxon>
        <taxon>Multicrustacea</taxon>
        <taxon>Malacostraca</taxon>
        <taxon>Eumalacostraca</taxon>
        <taxon>Eucarida</taxon>
        <taxon>Decapoda</taxon>
        <taxon>Pleocyemata</taxon>
        <taxon>Brachyura</taxon>
        <taxon>Eubrachyura</taxon>
        <taxon>Portunoidea</taxon>
        <taxon>Portunidae</taxon>
        <taxon>Portuninae</taxon>
        <taxon>Portunus</taxon>
    </lineage>
</organism>
<comment type="caution">
    <text evidence="1">The sequence shown here is derived from an EMBL/GenBank/DDBJ whole genome shotgun (WGS) entry which is preliminary data.</text>
</comment>
<proteinExistence type="predicted"/>
<dbReference type="EMBL" id="VSRR010002263">
    <property type="protein sequence ID" value="MPC30479.1"/>
    <property type="molecule type" value="Genomic_DNA"/>
</dbReference>
<sequence>MNQSLAYHSVVLRSLQSWAPMGCRPVRQSDESPDCRNFVYAPALIQGRIGTFWSLGARCEQDAKLQNFARRPKKVCGSGNTRTR</sequence>
<gene>
    <name evidence="1" type="ORF">E2C01_023746</name>
</gene>
<name>A0A5B7EAU8_PORTR</name>
<dbReference type="AlphaFoldDB" id="A0A5B7EAU8"/>
<reference evidence="1 2" key="1">
    <citation type="submission" date="2019-05" db="EMBL/GenBank/DDBJ databases">
        <title>Another draft genome of Portunus trituberculatus and its Hox gene families provides insights of decapod evolution.</title>
        <authorList>
            <person name="Jeong J.-H."/>
            <person name="Song I."/>
            <person name="Kim S."/>
            <person name="Choi T."/>
            <person name="Kim D."/>
            <person name="Ryu S."/>
            <person name="Kim W."/>
        </authorList>
    </citation>
    <scope>NUCLEOTIDE SEQUENCE [LARGE SCALE GENOMIC DNA]</scope>
    <source>
        <tissue evidence="1">Muscle</tissue>
    </source>
</reference>
<evidence type="ECO:0000313" key="2">
    <source>
        <dbReference type="Proteomes" id="UP000324222"/>
    </source>
</evidence>
<keyword evidence="2" id="KW-1185">Reference proteome</keyword>
<dbReference type="Proteomes" id="UP000324222">
    <property type="component" value="Unassembled WGS sequence"/>
</dbReference>
<protein>
    <submittedName>
        <fullName evidence="1">Uncharacterized protein</fullName>
    </submittedName>
</protein>
<evidence type="ECO:0000313" key="1">
    <source>
        <dbReference type="EMBL" id="MPC30479.1"/>
    </source>
</evidence>
<accession>A0A5B7EAU8</accession>